<dbReference type="PANTHER" id="PTHR43008:SF9">
    <property type="entry name" value="OXIDOREDUCTASE"/>
    <property type="match status" value="1"/>
</dbReference>
<accession>A0A9P7QK46</accession>
<evidence type="ECO:0000256" key="3">
    <source>
        <dbReference type="ARBA" id="ARBA00023002"/>
    </source>
</evidence>
<dbReference type="PANTHER" id="PTHR43008">
    <property type="entry name" value="BENZIL REDUCTASE"/>
    <property type="match status" value="1"/>
</dbReference>
<dbReference type="Pfam" id="PF00106">
    <property type="entry name" value="adh_short"/>
    <property type="match status" value="1"/>
</dbReference>
<evidence type="ECO:0008006" key="6">
    <source>
        <dbReference type="Google" id="ProtNLM"/>
    </source>
</evidence>
<keyword evidence="2" id="KW-0521">NADP</keyword>
<dbReference type="Proteomes" id="UP000707071">
    <property type="component" value="Unassembled WGS sequence"/>
</dbReference>
<comment type="similarity">
    <text evidence="1">Belongs to the short-chain dehydrogenases/reductases (SDR) family.</text>
</comment>
<evidence type="ECO:0000313" key="4">
    <source>
        <dbReference type="EMBL" id="KAG6293686.1"/>
    </source>
</evidence>
<keyword evidence="3" id="KW-0560">Oxidoreductase</keyword>
<dbReference type="AlphaFoldDB" id="A0A9P7QK46"/>
<evidence type="ECO:0000313" key="5">
    <source>
        <dbReference type="Proteomes" id="UP000707071"/>
    </source>
</evidence>
<dbReference type="Pfam" id="PF13561">
    <property type="entry name" value="adh_short_C2"/>
    <property type="match status" value="1"/>
</dbReference>
<dbReference type="EMBL" id="SRRH01000237">
    <property type="protein sequence ID" value="KAG6293686.1"/>
    <property type="molecule type" value="Genomic_DNA"/>
</dbReference>
<dbReference type="GO" id="GO:0016616">
    <property type="term" value="F:oxidoreductase activity, acting on the CH-OH group of donors, NAD or NADP as acceptor"/>
    <property type="evidence" value="ECO:0007669"/>
    <property type="project" value="UniProtKB-ARBA"/>
</dbReference>
<evidence type="ECO:0000256" key="2">
    <source>
        <dbReference type="ARBA" id="ARBA00022857"/>
    </source>
</evidence>
<comment type="caution">
    <text evidence="4">The sequence shown here is derived from an EMBL/GenBank/DDBJ whole genome shotgun (WGS) entry which is preliminary data.</text>
</comment>
<gene>
    <name evidence="4" type="ORF">E4U09_002879</name>
</gene>
<dbReference type="PROSITE" id="PS00061">
    <property type="entry name" value="ADH_SHORT"/>
    <property type="match status" value="1"/>
</dbReference>
<protein>
    <recommendedName>
        <fullName evidence="6">D-arabinitol 2-dehydrogenase</fullName>
    </recommendedName>
</protein>
<dbReference type="Gene3D" id="3.40.50.720">
    <property type="entry name" value="NAD(P)-binding Rossmann-like Domain"/>
    <property type="match status" value="1"/>
</dbReference>
<reference evidence="4 5" key="1">
    <citation type="journal article" date="2020" name="bioRxiv">
        <title>Whole genome comparisons of ergot fungi reveals the divergence and evolution of species within the genus Claviceps are the result of varying mechanisms driving genome evolution and host range expansion.</title>
        <authorList>
            <person name="Wyka S.A."/>
            <person name="Mondo S.J."/>
            <person name="Liu M."/>
            <person name="Dettman J."/>
            <person name="Nalam V."/>
            <person name="Broders K.D."/>
        </authorList>
    </citation>
    <scope>NUCLEOTIDE SEQUENCE [LARGE SCALE GENOMIC DNA]</scope>
    <source>
        <strain evidence="4 5">Clav52</strain>
    </source>
</reference>
<evidence type="ECO:0000256" key="1">
    <source>
        <dbReference type="ARBA" id="ARBA00006484"/>
    </source>
</evidence>
<sequence>MSTPDLLSLAGKTVAITGAARGIGITLAMGIVEAGGSVACLDILETPAHTEWIKLQRLASLHGVAATYHHCDVTDEHAVEVVMDTVAANAEKLGCPFWGTIACAGIQQTIAALEYPMVDFERILRVNVTGVFNTCKYAARILHRETRAGSIVIIASMSGNIANRVSLRSQEMQRVSTNFNMVERMVLRPLFTDEQYHKKGLDCTAYNTSKAAVQQMCRSLAQEWGQYGIRVNSLSPGYIMTPMTDKLLTENPEIEQTWRGGALLGRFGIPEDLKLPAVFLLSEGAAFMHGSDLRVDGGHCASA</sequence>
<name>A0A9P7QK46_9HYPO</name>
<dbReference type="InterPro" id="IPR002347">
    <property type="entry name" value="SDR_fam"/>
</dbReference>
<organism evidence="4 5">
    <name type="scientific">Claviceps aff. purpurea</name>
    <dbReference type="NCBI Taxonomy" id="1967640"/>
    <lineage>
        <taxon>Eukaryota</taxon>
        <taxon>Fungi</taxon>
        <taxon>Dikarya</taxon>
        <taxon>Ascomycota</taxon>
        <taxon>Pezizomycotina</taxon>
        <taxon>Sordariomycetes</taxon>
        <taxon>Hypocreomycetidae</taxon>
        <taxon>Hypocreales</taxon>
        <taxon>Clavicipitaceae</taxon>
        <taxon>Claviceps</taxon>
    </lineage>
</organism>
<dbReference type="GO" id="GO:0050664">
    <property type="term" value="F:oxidoreductase activity, acting on NAD(P)H, oxygen as acceptor"/>
    <property type="evidence" value="ECO:0007669"/>
    <property type="project" value="TreeGrafter"/>
</dbReference>
<dbReference type="InterPro" id="IPR020904">
    <property type="entry name" value="Sc_DH/Rdtase_CS"/>
</dbReference>
<dbReference type="InterPro" id="IPR036291">
    <property type="entry name" value="NAD(P)-bd_dom_sf"/>
</dbReference>
<dbReference type="PRINTS" id="PR00081">
    <property type="entry name" value="GDHRDH"/>
</dbReference>
<keyword evidence="5" id="KW-1185">Reference proteome</keyword>
<proteinExistence type="inferred from homology"/>
<dbReference type="SUPFAM" id="SSF51735">
    <property type="entry name" value="NAD(P)-binding Rossmann-fold domains"/>
    <property type="match status" value="1"/>
</dbReference>